<protein>
    <submittedName>
        <fullName evidence="1">Uncharacterized protein</fullName>
    </submittedName>
</protein>
<dbReference type="Proteomes" id="UP001054945">
    <property type="component" value="Unassembled WGS sequence"/>
</dbReference>
<dbReference type="EMBL" id="BPLR01002563">
    <property type="protein sequence ID" value="GIX75152.1"/>
    <property type="molecule type" value="Genomic_DNA"/>
</dbReference>
<proteinExistence type="predicted"/>
<name>A0AAV4MS15_CAEEX</name>
<evidence type="ECO:0000313" key="1">
    <source>
        <dbReference type="EMBL" id="GIX75152.1"/>
    </source>
</evidence>
<organism evidence="1 2">
    <name type="scientific">Caerostris extrusa</name>
    <name type="common">Bark spider</name>
    <name type="synonym">Caerostris bankana</name>
    <dbReference type="NCBI Taxonomy" id="172846"/>
    <lineage>
        <taxon>Eukaryota</taxon>
        <taxon>Metazoa</taxon>
        <taxon>Ecdysozoa</taxon>
        <taxon>Arthropoda</taxon>
        <taxon>Chelicerata</taxon>
        <taxon>Arachnida</taxon>
        <taxon>Araneae</taxon>
        <taxon>Araneomorphae</taxon>
        <taxon>Entelegynae</taxon>
        <taxon>Araneoidea</taxon>
        <taxon>Araneidae</taxon>
        <taxon>Caerostris</taxon>
    </lineage>
</organism>
<accession>A0AAV4MS15</accession>
<keyword evidence="2" id="KW-1185">Reference proteome</keyword>
<gene>
    <name evidence="1" type="ORF">CEXT_392801</name>
</gene>
<sequence length="97" mass="11340">MIHSSLSSFLNSSFRKQFSCFPPPPLIDVLLGLTKERKKEEYSYRFVKNYLRFINDFEQLSLKTILFSSLMTFWEVLMSGLSFVSIVIRVDDASQDD</sequence>
<reference evidence="1 2" key="1">
    <citation type="submission" date="2021-06" db="EMBL/GenBank/DDBJ databases">
        <title>Caerostris extrusa draft genome.</title>
        <authorList>
            <person name="Kono N."/>
            <person name="Arakawa K."/>
        </authorList>
    </citation>
    <scope>NUCLEOTIDE SEQUENCE [LARGE SCALE GENOMIC DNA]</scope>
</reference>
<comment type="caution">
    <text evidence="1">The sequence shown here is derived from an EMBL/GenBank/DDBJ whole genome shotgun (WGS) entry which is preliminary data.</text>
</comment>
<evidence type="ECO:0000313" key="2">
    <source>
        <dbReference type="Proteomes" id="UP001054945"/>
    </source>
</evidence>
<dbReference type="AlphaFoldDB" id="A0AAV4MS15"/>